<comment type="caution">
    <text evidence="2">The sequence shown here is derived from an EMBL/GenBank/DDBJ whole genome shotgun (WGS) entry which is preliminary data.</text>
</comment>
<evidence type="ECO:0000313" key="3">
    <source>
        <dbReference type="Proteomes" id="UP001596356"/>
    </source>
</evidence>
<dbReference type="RefSeq" id="WP_377820240.1">
    <property type="nucleotide sequence ID" value="NZ_JBHSWJ010000002.1"/>
</dbReference>
<sequence>MESPSWTEPLAELSRVTALPEGSVTEQEDPEPSPNIATVVSAAKSWLDPAVTTGASSTRFAMFLTPSTVPPMKMPKATGSMMIAPMMVSQRPRRLGCMVGSLAVAGHQVRPFSAPGRGARRRQRSTSYSAWMN</sequence>
<reference evidence="3" key="1">
    <citation type="journal article" date="2019" name="Int. J. Syst. Evol. Microbiol.">
        <title>The Global Catalogue of Microorganisms (GCM) 10K type strain sequencing project: providing services to taxonomists for standard genome sequencing and annotation.</title>
        <authorList>
            <consortium name="The Broad Institute Genomics Platform"/>
            <consortium name="The Broad Institute Genome Sequencing Center for Infectious Disease"/>
            <person name="Wu L."/>
            <person name="Ma J."/>
        </authorList>
    </citation>
    <scope>NUCLEOTIDE SEQUENCE [LARGE SCALE GENOMIC DNA]</scope>
    <source>
        <strain evidence="3">NBRC 106593</strain>
    </source>
</reference>
<feature type="region of interest" description="Disordered" evidence="1">
    <location>
        <begin position="114"/>
        <end position="133"/>
    </location>
</feature>
<organism evidence="2 3">
    <name type="scientific">Branchiibius cervicis</name>
    <dbReference type="NCBI Taxonomy" id="908252"/>
    <lineage>
        <taxon>Bacteria</taxon>
        <taxon>Bacillati</taxon>
        <taxon>Actinomycetota</taxon>
        <taxon>Actinomycetes</taxon>
        <taxon>Micrococcales</taxon>
        <taxon>Dermacoccaceae</taxon>
        <taxon>Branchiibius</taxon>
    </lineage>
</organism>
<dbReference type="Proteomes" id="UP001596356">
    <property type="component" value="Unassembled WGS sequence"/>
</dbReference>
<gene>
    <name evidence="2" type="ORF">ACFQBT_02500</name>
</gene>
<evidence type="ECO:0000256" key="1">
    <source>
        <dbReference type="SAM" id="MobiDB-lite"/>
    </source>
</evidence>
<proteinExistence type="predicted"/>
<accession>A0ABW2AQ06</accession>
<feature type="region of interest" description="Disordered" evidence="1">
    <location>
        <begin position="1"/>
        <end position="34"/>
    </location>
</feature>
<dbReference type="EMBL" id="JBHSWJ010000002">
    <property type="protein sequence ID" value="MFC6712774.1"/>
    <property type="molecule type" value="Genomic_DNA"/>
</dbReference>
<evidence type="ECO:0000313" key="2">
    <source>
        <dbReference type="EMBL" id="MFC6712774.1"/>
    </source>
</evidence>
<protein>
    <submittedName>
        <fullName evidence="2">Uncharacterized protein</fullName>
    </submittedName>
</protein>
<name>A0ABW2AQ06_9MICO</name>
<keyword evidence="3" id="KW-1185">Reference proteome</keyword>